<feature type="transmembrane region" description="Helical" evidence="1">
    <location>
        <begin position="344"/>
        <end position="364"/>
    </location>
</feature>
<protein>
    <submittedName>
        <fullName evidence="2">DUF373 family protein</fullName>
    </submittedName>
</protein>
<keyword evidence="1" id="KW-0472">Membrane</keyword>
<keyword evidence="1" id="KW-0812">Transmembrane</keyword>
<reference evidence="2 3" key="1">
    <citation type="journal article" date="2019" name="Int. J. Syst. Evol. Microbiol.">
        <title>The Global Catalogue of Microorganisms (GCM) 10K type strain sequencing project: providing services to taxonomists for standard genome sequencing and annotation.</title>
        <authorList>
            <consortium name="The Broad Institute Genomics Platform"/>
            <consortium name="The Broad Institute Genome Sequencing Center for Infectious Disease"/>
            <person name="Wu L."/>
            <person name="Ma J."/>
        </authorList>
    </citation>
    <scope>NUCLEOTIDE SEQUENCE [LARGE SCALE GENOMIC DNA]</scope>
    <source>
        <strain evidence="2 3">CGMCC 1.12543</strain>
    </source>
</reference>
<organism evidence="2 3">
    <name type="scientific">Halomarina salina</name>
    <dbReference type="NCBI Taxonomy" id="1872699"/>
    <lineage>
        <taxon>Archaea</taxon>
        <taxon>Methanobacteriati</taxon>
        <taxon>Methanobacteriota</taxon>
        <taxon>Stenosarchaea group</taxon>
        <taxon>Halobacteria</taxon>
        <taxon>Halobacteriales</taxon>
        <taxon>Natronomonadaceae</taxon>
        <taxon>Halomarina</taxon>
    </lineage>
</organism>
<feature type="transmembrane region" description="Helical" evidence="1">
    <location>
        <begin position="218"/>
        <end position="240"/>
    </location>
</feature>
<keyword evidence="3" id="KW-1185">Reference proteome</keyword>
<dbReference type="RefSeq" id="WP_247419661.1">
    <property type="nucleotide sequence ID" value="NZ_JALLGW010000002.1"/>
</dbReference>
<feature type="transmembrane region" description="Helical" evidence="1">
    <location>
        <begin position="151"/>
        <end position="170"/>
    </location>
</feature>
<dbReference type="EMBL" id="JBHSQH010000001">
    <property type="protein sequence ID" value="MFC5970468.1"/>
    <property type="molecule type" value="Genomic_DNA"/>
</dbReference>
<evidence type="ECO:0000313" key="2">
    <source>
        <dbReference type="EMBL" id="MFC5970468.1"/>
    </source>
</evidence>
<gene>
    <name evidence="2" type="ORF">ACFPYI_03915</name>
</gene>
<comment type="caution">
    <text evidence="2">The sequence shown here is derived from an EMBL/GenBank/DDBJ whole genome shotgun (WGS) entry which is preliminary data.</text>
</comment>
<dbReference type="Proteomes" id="UP001596099">
    <property type="component" value="Unassembled WGS sequence"/>
</dbReference>
<dbReference type="PANTHER" id="PTHR38815">
    <property type="entry name" value="HYPOTHETICAL MEMBRANE PROTEIN, CONSERVED, DUF373 FAMILY"/>
    <property type="match status" value="1"/>
</dbReference>
<feature type="transmembrane region" description="Helical" evidence="1">
    <location>
        <begin position="288"/>
        <end position="310"/>
    </location>
</feature>
<evidence type="ECO:0000256" key="1">
    <source>
        <dbReference type="SAM" id="Phobius"/>
    </source>
</evidence>
<accession>A0ABD5RJJ9</accession>
<dbReference type="PANTHER" id="PTHR38815:SF1">
    <property type="entry name" value="DUF373 FAMILY PROTEIN"/>
    <property type="match status" value="1"/>
</dbReference>
<keyword evidence="1" id="KW-1133">Transmembrane helix</keyword>
<name>A0ABD5RJJ9_9EURY</name>
<dbReference type="Pfam" id="PF04123">
    <property type="entry name" value="DUF373"/>
    <property type="match status" value="1"/>
</dbReference>
<dbReference type="InterPro" id="IPR007254">
    <property type="entry name" value="DUF373"/>
</dbReference>
<sequence>MTTLVLCLDRDGRIAGDRDPPLVGDEQVSALVTGVGIRDPEDARVNSLLEALRVARDLRSEGDEAVVAVVSSASDSVDGDRTIARQVEELVATHRPDAAVIVVDSAEDEQIVPIVESRVRVDAVDRVVVRQARDIESTYYLLKQFLGDEELRAAVLVPLGVALVAFPVLLAVADSIAVALSVVAGVIGTFFLYKGLGVDDLLTSLPRAASDAFYSGQVSFVTYVVAAGLALVGAFVGGLAATEMDQGVLLAGMRFCYESVPWLALAALAAATGRLLDEVLREDRVPNAVMNLPFGIVAIGLVVRGFTAYFLENAEVVGPLVVPASQFGAFAVERVQFTPESRLVVFVVAGVVVSLVGVVVSSFMNGPSVDEVETRQ</sequence>
<feature type="transmembrane region" description="Helical" evidence="1">
    <location>
        <begin position="176"/>
        <end position="197"/>
    </location>
</feature>
<proteinExistence type="predicted"/>
<dbReference type="AlphaFoldDB" id="A0ABD5RJJ9"/>
<evidence type="ECO:0000313" key="3">
    <source>
        <dbReference type="Proteomes" id="UP001596099"/>
    </source>
</evidence>